<dbReference type="PANTHER" id="PTHR23099:SF0">
    <property type="entry name" value="GERM CELL NUCLEAR ACIDIC PROTEIN"/>
    <property type="match status" value="1"/>
</dbReference>
<dbReference type="InterPro" id="IPR006640">
    <property type="entry name" value="SprT-like_domain"/>
</dbReference>
<gene>
    <name evidence="4" type="primary">LOC112452163</name>
</gene>
<name>A0A6J1PEQ0_9HYME</name>
<reference evidence="4" key="1">
    <citation type="submission" date="2025-08" db="UniProtKB">
        <authorList>
            <consortium name="RefSeq"/>
        </authorList>
    </citation>
    <scope>IDENTIFICATION</scope>
    <source>
        <tissue evidence="4">Whole body</tissue>
    </source>
</reference>
<accession>A0A6J1PEQ0</accession>
<feature type="compositionally biased region" description="Low complexity" evidence="1">
    <location>
        <begin position="369"/>
        <end position="379"/>
    </location>
</feature>
<dbReference type="Gene3D" id="1.10.30.10">
    <property type="entry name" value="High mobility group box domain"/>
    <property type="match status" value="1"/>
</dbReference>
<protein>
    <submittedName>
        <fullName evidence="4">Uncharacterized protein LOC112452163 isoform X1</fullName>
    </submittedName>
</protein>
<feature type="region of interest" description="Disordered" evidence="1">
    <location>
        <begin position="93"/>
        <end position="114"/>
    </location>
</feature>
<dbReference type="GeneID" id="112452163"/>
<feature type="region of interest" description="Disordered" evidence="1">
    <location>
        <begin position="519"/>
        <end position="543"/>
    </location>
</feature>
<feature type="compositionally biased region" description="Basic and acidic residues" evidence="1">
    <location>
        <begin position="381"/>
        <end position="394"/>
    </location>
</feature>
<dbReference type="PANTHER" id="PTHR23099">
    <property type="entry name" value="TRANSCRIPTIONAL REGULATOR"/>
    <property type="match status" value="1"/>
</dbReference>
<dbReference type="GO" id="GO:0006974">
    <property type="term" value="P:DNA damage response"/>
    <property type="evidence" value="ECO:0007669"/>
    <property type="project" value="UniProtKB-ARBA"/>
</dbReference>
<feature type="region of interest" description="Disordered" evidence="1">
    <location>
        <begin position="353"/>
        <end position="394"/>
    </location>
</feature>
<dbReference type="CDD" id="cd00084">
    <property type="entry name" value="HMG-box_SF"/>
    <property type="match status" value="1"/>
</dbReference>
<dbReference type="SMART" id="SM00731">
    <property type="entry name" value="SprT"/>
    <property type="match status" value="1"/>
</dbReference>
<evidence type="ECO:0000313" key="3">
    <source>
        <dbReference type="Proteomes" id="UP000504618"/>
    </source>
</evidence>
<feature type="compositionally biased region" description="Acidic residues" evidence="1">
    <location>
        <begin position="596"/>
        <end position="605"/>
    </location>
</feature>
<dbReference type="SUPFAM" id="SSF47095">
    <property type="entry name" value="HMG-box"/>
    <property type="match status" value="1"/>
</dbReference>
<feature type="compositionally biased region" description="Low complexity" evidence="1">
    <location>
        <begin position="296"/>
        <end position="306"/>
    </location>
</feature>
<keyword evidence="3" id="KW-1185">Reference proteome</keyword>
<feature type="region of interest" description="Disordered" evidence="1">
    <location>
        <begin position="282"/>
        <end position="306"/>
    </location>
</feature>
<dbReference type="InterPro" id="IPR036910">
    <property type="entry name" value="HMG_box_dom_sf"/>
</dbReference>
<evidence type="ECO:0000259" key="2">
    <source>
        <dbReference type="SMART" id="SM00731"/>
    </source>
</evidence>
<dbReference type="GO" id="GO:0005634">
    <property type="term" value="C:nucleus"/>
    <property type="evidence" value="ECO:0007669"/>
    <property type="project" value="TreeGrafter"/>
</dbReference>
<feature type="compositionally biased region" description="Basic and acidic residues" evidence="1">
    <location>
        <begin position="97"/>
        <end position="114"/>
    </location>
</feature>
<dbReference type="RefSeq" id="XP_024868014.1">
    <property type="nucleotide sequence ID" value="XM_025012246.1"/>
</dbReference>
<organism evidence="3 4">
    <name type="scientific">Temnothorax curvispinosus</name>
    <dbReference type="NCBI Taxonomy" id="300111"/>
    <lineage>
        <taxon>Eukaryota</taxon>
        <taxon>Metazoa</taxon>
        <taxon>Ecdysozoa</taxon>
        <taxon>Arthropoda</taxon>
        <taxon>Hexapoda</taxon>
        <taxon>Insecta</taxon>
        <taxon>Pterygota</taxon>
        <taxon>Neoptera</taxon>
        <taxon>Endopterygota</taxon>
        <taxon>Hymenoptera</taxon>
        <taxon>Apocrita</taxon>
        <taxon>Aculeata</taxon>
        <taxon>Formicoidea</taxon>
        <taxon>Formicidae</taxon>
        <taxon>Myrmicinae</taxon>
        <taxon>Temnothorax</taxon>
    </lineage>
</organism>
<evidence type="ECO:0000313" key="4">
    <source>
        <dbReference type="RefSeq" id="XP_024868014.1"/>
    </source>
</evidence>
<feature type="compositionally biased region" description="Polar residues" evidence="1">
    <location>
        <begin position="355"/>
        <end position="368"/>
    </location>
</feature>
<feature type="domain" description="SprT-like" evidence="2">
    <location>
        <begin position="700"/>
        <end position="860"/>
    </location>
</feature>
<feature type="region of interest" description="Disordered" evidence="1">
    <location>
        <begin position="595"/>
        <end position="638"/>
    </location>
</feature>
<proteinExistence type="predicted"/>
<dbReference type="Pfam" id="PF10263">
    <property type="entry name" value="SprT-like"/>
    <property type="match status" value="1"/>
</dbReference>
<feature type="compositionally biased region" description="Low complexity" evidence="1">
    <location>
        <begin position="528"/>
        <end position="539"/>
    </location>
</feature>
<evidence type="ECO:0000256" key="1">
    <source>
        <dbReference type="SAM" id="MobiDB-lite"/>
    </source>
</evidence>
<sequence length="927" mass="105649">MTSNWYATDSVCDSQNFNLRFSAGSSIEDSSPQRFVTNGTTEDDIIVISDSSCSSSPVPTAKMRMPRCRYDSTSNVLNVRNKEYQKLHFLEISSSSESEKERESDSSWKRSDNKFSKKKPINRTVVLNETPTEASLTSNDTLLTSDSASTNDKTAINSNIIKYYRDQVDKSKRYINDRSPMLITEQEKNLKLREKYNTEQTNGIIKSSGATYYSDSPNVLNKHPTFNTPKQDGTGKVRLTKKDTHKILKNIKYTQVVYDSPREKKEDKVVINESTDIDEDIMHPAISPSYNRKIQPPSDSPDVIDSSLKKDNLQVDLFESPKPHTDVSRVTDSYRPLSEKRKEQVLEWLLKTDASDSQSDSSLNTVPPSNRNSNSGNSSLERLEQNYETPNNRERINKIRTYEKRKTIVNSDRTVNSFFTGRTTLDEYFKKSKNNSKFCTPDNKPKLLPKVQTNAFKTKDEVDCAGILDKLYGTAWRDKANVLFPTTEPRKTSAQTVNRTVQTERKPVSTNQYRAVDLESNKSDQVGNNIRPNQRRNIQGKQKKIDSFIDDKSLSGSDSESVYHTALTNATTVTSHSTKSVPVPASIKRLQTLCDTDSDDEDDQSSSEPKNLQGRKLSFSDDESSSTSEFEPGDYVPPKYVRNKEVTKRPILSKAPKFESTTTKSMECKTFLASLSNTVPMSQAHPNAKKYRLDYKNNKEELCKKLYELYNEKVFDNKLPRDTPIEWNVRMRGTAGYCYNKKFVKSLTSIIKSSRIVLATKIVDTPDRLRDTLIHEMCHAASWIIDDISDGHGVFWTRWANKAMKTYPELPPIRRCHSYEIKTKFTYRCIECGYSVGRHSKSLDIDKKRCGYCYGKFELLVNKTTKTGTVQVPTPKREPTGFALYVKQNYNSVKKERSYLKHADVMKLLGQQFSAIKITKKTGTASN</sequence>
<dbReference type="OrthoDB" id="20772at2759"/>
<dbReference type="AlphaFoldDB" id="A0A6J1PEQ0"/>
<dbReference type="Proteomes" id="UP000504618">
    <property type="component" value="Unplaced"/>
</dbReference>